<dbReference type="Proteomes" id="UP000700706">
    <property type="component" value="Unassembled WGS sequence"/>
</dbReference>
<proteinExistence type="predicted"/>
<feature type="coiled-coil region" evidence="1">
    <location>
        <begin position="6"/>
        <end position="54"/>
    </location>
</feature>
<accession>A0A952KN42</accession>
<dbReference type="EMBL" id="JAEKLZ010000381">
    <property type="protein sequence ID" value="MBW8728244.1"/>
    <property type="molecule type" value="Genomic_DNA"/>
</dbReference>
<sequence>MNAEEHNDSLREVDALKKSLGQLEQKAEAAAEAKERLELELSKAAEAKERLQQEAAGREVGVAEKLMAAAKAISGEC</sequence>
<dbReference type="AlphaFoldDB" id="A0A952KN42"/>
<protein>
    <submittedName>
        <fullName evidence="2">Uncharacterized protein</fullName>
    </submittedName>
</protein>
<evidence type="ECO:0000313" key="3">
    <source>
        <dbReference type="Proteomes" id="UP000700706"/>
    </source>
</evidence>
<comment type="caution">
    <text evidence="2">The sequence shown here is derived from an EMBL/GenBank/DDBJ whole genome shotgun (WGS) entry which is preliminary data.</text>
</comment>
<organism evidence="2 3">
    <name type="scientific">Inquilinus limosus</name>
    <dbReference type="NCBI Taxonomy" id="171674"/>
    <lineage>
        <taxon>Bacteria</taxon>
        <taxon>Pseudomonadati</taxon>
        <taxon>Pseudomonadota</taxon>
        <taxon>Alphaproteobacteria</taxon>
        <taxon>Rhodospirillales</taxon>
        <taxon>Rhodospirillaceae</taxon>
        <taxon>Inquilinus</taxon>
    </lineage>
</organism>
<name>A0A952KN42_9PROT</name>
<reference evidence="2" key="1">
    <citation type="submission" date="2020-06" db="EMBL/GenBank/DDBJ databases">
        <title>Stable isotope informed genome-resolved metagenomics uncovers potential trophic interactions in rhizosphere soil.</title>
        <authorList>
            <person name="Starr E.P."/>
            <person name="Shi S."/>
            <person name="Blazewicz S.J."/>
            <person name="Koch B.J."/>
            <person name="Probst A.J."/>
            <person name="Hungate B.A."/>
            <person name="Pett-Ridge J."/>
            <person name="Firestone M.K."/>
            <person name="Banfield J.F."/>
        </authorList>
    </citation>
    <scope>NUCLEOTIDE SEQUENCE</scope>
    <source>
        <strain evidence="2">YM_69_17</strain>
    </source>
</reference>
<gene>
    <name evidence="2" type="ORF">JF625_24260</name>
</gene>
<evidence type="ECO:0000313" key="2">
    <source>
        <dbReference type="EMBL" id="MBW8728244.1"/>
    </source>
</evidence>
<evidence type="ECO:0000256" key="1">
    <source>
        <dbReference type="SAM" id="Coils"/>
    </source>
</evidence>
<keyword evidence="1" id="KW-0175">Coiled coil</keyword>